<organism evidence="2 3">
    <name type="scientific">Eiseniibacteriota bacterium</name>
    <dbReference type="NCBI Taxonomy" id="2212470"/>
    <lineage>
        <taxon>Bacteria</taxon>
        <taxon>Candidatus Eiseniibacteriota</taxon>
    </lineage>
</organism>
<feature type="chain" id="PRO_5032648976" description="T9SS type A sorting domain-containing protein" evidence="1">
    <location>
        <begin position="33"/>
        <end position="762"/>
    </location>
</feature>
<dbReference type="AlphaFoldDB" id="A0A849T1L8"/>
<dbReference type="Pfam" id="PF07494">
    <property type="entry name" value="Reg_prop"/>
    <property type="match status" value="1"/>
</dbReference>
<proteinExistence type="predicted"/>
<evidence type="ECO:0000313" key="2">
    <source>
        <dbReference type="EMBL" id="NOT35179.1"/>
    </source>
</evidence>
<dbReference type="InterPro" id="IPR015943">
    <property type="entry name" value="WD40/YVTN_repeat-like_dom_sf"/>
</dbReference>
<dbReference type="Proteomes" id="UP000580839">
    <property type="component" value="Unassembled WGS sequence"/>
</dbReference>
<sequence>MRGASSLVTRCLWIGACALAAGVLARVGPAFAADGWQTFAYPGYFTELLTTPTDVWCATREGGLYRFDRAAHVFESFHREPGGIAANELTSLARDRSGRLWVGTTAGVSRRRADASGWDLVNVFDGLPSDSVLSLQAVGDTVWIGTARGLALWNGVEISGSLPDGNTVSFDTTFTNLAITAVLQFGDSLWLGTRSGFGLARLSSGLTDWRRANAGLSIGSENILELETDGTDVFAISSLACHRWRPTGPNWEFRNGSTLTGSGGPGVMMIGTADSVAVFNGFSFVALPNSPRSDPKSADTYQDQLRPAQAADGVVYAASGRQFYESPTAGVWNRYEIGCPPDNNLVNVAVDGDRVYVTTVNGAGRLAGGAWRHYRAGLSCVGPQCDTTFANPQFTFSLLVDRERKKWMGSWTSAFEWLDDTGATPVVGRPFQVTSGGANSPEAPFTWSFSSAADNTGGRWFGLDTPDRDGYDPAGLAYYDANENFVRAYTSAAGGLGGTFIRGLSVDRNNRLWIGYENEGVDFVDLGDGSGLPGGFSALRLSELQGQNVRDVLARGDSLWILTSTRLYRFGIAGPTSATARDTLDVFGGTTDLSVKPLAVGLDGTVWVATGAGLRSFRPDGTARSYTVANSPLGSDLVRSVALDPITGALWITSVGALNRFDPNFIPPAPPSIDRLSVRVWPNPARVTAIGTTLRLGGDGSSYTGAIYDLNGRELRRFSTSANGQVVWDGRDADGRAVMPGVYFLRVLAGGREAVARIVLLR</sequence>
<dbReference type="SUPFAM" id="SSF63825">
    <property type="entry name" value="YWTD domain"/>
    <property type="match status" value="1"/>
</dbReference>
<evidence type="ECO:0000313" key="3">
    <source>
        <dbReference type="Proteomes" id="UP000580839"/>
    </source>
</evidence>
<evidence type="ECO:0000256" key="1">
    <source>
        <dbReference type="SAM" id="SignalP"/>
    </source>
</evidence>
<name>A0A849T1L8_UNCEI</name>
<dbReference type="EMBL" id="JABFRW010000178">
    <property type="protein sequence ID" value="NOT35179.1"/>
    <property type="molecule type" value="Genomic_DNA"/>
</dbReference>
<evidence type="ECO:0008006" key="4">
    <source>
        <dbReference type="Google" id="ProtNLM"/>
    </source>
</evidence>
<comment type="caution">
    <text evidence="2">The sequence shown here is derived from an EMBL/GenBank/DDBJ whole genome shotgun (WGS) entry which is preliminary data.</text>
</comment>
<gene>
    <name evidence="2" type="ORF">HOP12_13615</name>
</gene>
<keyword evidence="1" id="KW-0732">Signal</keyword>
<dbReference type="InterPro" id="IPR011110">
    <property type="entry name" value="Reg_prop"/>
</dbReference>
<feature type="signal peptide" evidence="1">
    <location>
        <begin position="1"/>
        <end position="32"/>
    </location>
</feature>
<protein>
    <recommendedName>
        <fullName evidence="4">T9SS type A sorting domain-containing protein</fullName>
    </recommendedName>
</protein>
<accession>A0A849T1L8</accession>
<dbReference type="Gene3D" id="2.60.40.4070">
    <property type="match status" value="1"/>
</dbReference>
<reference evidence="2 3" key="1">
    <citation type="submission" date="2020-04" db="EMBL/GenBank/DDBJ databases">
        <title>Metagenomic profiling of ammonia- and methane-oxidizing microorganisms in a Dutch drinking water treatment plant.</title>
        <authorList>
            <person name="Poghosyan L."/>
            <person name="Leucker S."/>
        </authorList>
    </citation>
    <scope>NUCLEOTIDE SEQUENCE [LARGE SCALE GENOMIC DNA]</scope>
    <source>
        <strain evidence="2">S-RSF-IL-03</strain>
    </source>
</reference>
<dbReference type="Gene3D" id="2.130.10.10">
    <property type="entry name" value="YVTN repeat-like/Quinoprotein amine dehydrogenase"/>
    <property type="match status" value="4"/>
</dbReference>